<evidence type="ECO:0000313" key="1">
    <source>
        <dbReference type="EMBL" id="DAD55462.1"/>
    </source>
</evidence>
<reference evidence="1" key="1">
    <citation type="journal article" date="2021" name="Proc. Natl. Acad. Sci. U.S.A.">
        <title>A Catalog of Tens of Thousands of Viruses from Human Metagenomes Reveals Hidden Associations with Chronic Diseases.</title>
        <authorList>
            <person name="Tisza M.J."/>
            <person name="Buck C.B."/>
        </authorList>
    </citation>
    <scope>NUCLEOTIDE SEQUENCE</scope>
    <source>
        <strain evidence="1">Ctjz83</strain>
    </source>
</reference>
<dbReference type="EMBL" id="BK014725">
    <property type="protein sequence ID" value="DAD55462.1"/>
    <property type="molecule type" value="Genomic_DNA"/>
</dbReference>
<sequence>MIKPYIKNETAVDIICSICDRMYPGMDCEPSDCEWMKMLAEESVDAVPVVRCKDCKYRDGTPGQPNILCAQMHEDDFCSYGERRAEKEPPEEGET</sequence>
<accession>A0A8D9PE15</accession>
<proteinExistence type="predicted"/>
<protein>
    <submittedName>
        <fullName evidence="1">Uncharacterized protein</fullName>
    </submittedName>
</protein>
<organism evidence="1">
    <name type="scientific">Myoviridae sp. ctjz83</name>
    <dbReference type="NCBI Taxonomy" id="2826083"/>
    <lineage>
        <taxon>Viruses</taxon>
        <taxon>Duplodnaviria</taxon>
        <taxon>Heunggongvirae</taxon>
        <taxon>Uroviricota</taxon>
        <taxon>Caudoviricetes</taxon>
    </lineage>
</organism>
<name>A0A8D9PE15_9CAUD</name>